<proteinExistence type="predicted"/>
<protein>
    <recommendedName>
        <fullName evidence="2">Insertion element IS402-like domain-containing protein</fullName>
    </recommendedName>
</protein>
<accession>A0A4D4LLH5</accession>
<comment type="caution">
    <text evidence="3">The sequence shown here is derived from an EMBL/GenBank/DDBJ whole genome shotgun (WGS) entry which is preliminary data.</text>
</comment>
<evidence type="ECO:0000259" key="2">
    <source>
        <dbReference type="Pfam" id="PF13340"/>
    </source>
</evidence>
<gene>
    <name evidence="3" type="ORF">SVIO_107230</name>
</gene>
<dbReference type="AlphaFoldDB" id="A0A4D4LLH5"/>
<evidence type="ECO:0000313" key="4">
    <source>
        <dbReference type="Proteomes" id="UP000301309"/>
    </source>
</evidence>
<dbReference type="InterPro" id="IPR025161">
    <property type="entry name" value="IS402-like_dom"/>
</dbReference>
<dbReference type="PANTHER" id="PTHR30007">
    <property type="entry name" value="PHP DOMAIN PROTEIN"/>
    <property type="match status" value="1"/>
</dbReference>
<organism evidence="3 4">
    <name type="scientific">Streptomyces violaceusniger</name>
    <dbReference type="NCBI Taxonomy" id="68280"/>
    <lineage>
        <taxon>Bacteria</taxon>
        <taxon>Bacillati</taxon>
        <taxon>Actinomycetota</taxon>
        <taxon>Actinomycetes</taxon>
        <taxon>Kitasatosporales</taxon>
        <taxon>Streptomycetaceae</taxon>
        <taxon>Streptomyces</taxon>
        <taxon>Streptomyces violaceusniger group</taxon>
    </lineage>
</organism>
<feature type="domain" description="Insertion element IS402-like" evidence="2">
    <location>
        <begin position="11"/>
        <end position="88"/>
    </location>
</feature>
<sequence>MTMTRRKPWEVSDELWAVIEPLLPKHERRFRYPGRKRIDDRKTLQGVLFVLYTGIQWEYLPQELGFGSGPTCWRRLAEWQEAGVWEELQRVLLDRLRAADRLDFSRVAVDASHVRAKRGRRSPKVGPSPVDRARPGSKHHVLTDAHGTPLRVSHTGGHRATTSMPVAWRRSAGCYGPAWAWQLCRPWSCRVSVWMIWPRYPWILREQPGSPA</sequence>
<dbReference type="Proteomes" id="UP000301309">
    <property type="component" value="Unassembled WGS sequence"/>
</dbReference>
<dbReference type="NCBIfam" id="NF033580">
    <property type="entry name" value="transpos_IS5_3"/>
    <property type="match status" value="1"/>
</dbReference>
<reference evidence="3 4" key="1">
    <citation type="journal article" date="2020" name="Int. J. Syst. Evol. Microbiol.">
        <title>Reclassification of Streptomyces castelarensis and Streptomyces sporoclivatus as later heterotypic synonyms of Streptomyces antimycoticus.</title>
        <authorList>
            <person name="Komaki H."/>
            <person name="Tamura T."/>
        </authorList>
    </citation>
    <scope>NUCLEOTIDE SEQUENCE [LARGE SCALE GENOMIC DNA]</scope>
    <source>
        <strain evidence="3 4">NBRC 13459</strain>
    </source>
</reference>
<evidence type="ECO:0000313" key="3">
    <source>
        <dbReference type="EMBL" id="GDY60100.1"/>
    </source>
</evidence>
<dbReference type="Pfam" id="PF13340">
    <property type="entry name" value="DUF4096"/>
    <property type="match status" value="1"/>
</dbReference>
<keyword evidence="4" id="KW-1185">Reference proteome</keyword>
<name>A0A4D4LLH5_STRVO</name>
<feature type="region of interest" description="Disordered" evidence="1">
    <location>
        <begin position="115"/>
        <end position="143"/>
    </location>
</feature>
<dbReference type="PANTHER" id="PTHR30007:SF1">
    <property type="entry name" value="BLR1914 PROTEIN"/>
    <property type="match status" value="1"/>
</dbReference>
<evidence type="ECO:0000256" key="1">
    <source>
        <dbReference type="SAM" id="MobiDB-lite"/>
    </source>
</evidence>
<dbReference type="EMBL" id="BJHW01000002">
    <property type="protein sequence ID" value="GDY60100.1"/>
    <property type="molecule type" value="Genomic_DNA"/>
</dbReference>